<feature type="transmembrane region" description="Helical" evidence="1">
    <location>
        <begin position="176"/>
        <end position="202"/>
    </location>
</feature>
<keyword evidence="1" id="KW-0472">Membrane</keyword>
<feature type="transmembrane region" description="Helical" evidence="1">
    <location>
        <begin position="246"/>
        <end position="264"/>
    </location>
</feature>
<sequence length="335" mass="37244">MPSNEHKKALRIALTIATCMLSAKLLNFNSPVYLALYPTITLTRGVSFSWRALISTFTPVLLASFCAVIVAESFRQHPFVIWTISLFYIDFLCRRADTPIKRAKLLLPCFSWILVVIYASHSDKPLFGLLRETALSMVITCIVIRGYLWIFNEAVQSAAPRIIPAQPVSAASRGTALLLIGSGLAILMIIDLLSAMFCMVPIIAAATQVNREQFVTTVRLRFMTQVGGCALAVIFSLLFAHQQTTILAYAVALVGLIYALARLFTQAEGLKRDIHADGLLATLLPIQLYLAHNNLALERTFLRAWELTITLFVLFVLHQLSSTRQKEPCHAQPPR</sequence>
<keyword evidence="1" id="KW-0812">Transmembrane</keyword>
<dbReference type="EMBL" id="RKHR01000003">
    <property type="protein sequence ID" value="ROS05109.1"/>
    <property type="molecule type" value="Genomic_DNA"/>
</dbReference>
<dbReference type="Proteomes" id="UP000275394">
    <property type="component" value="Unassembled WGS sequence"/>
</dbReference>
<feature type="transmembrane region" description="Helical" evidence="1">
    <location>
        <begin position="222"/>
        <end position="239"/>
    </location>
</feature>
<evidence type="ECO:0000256" key="1">
    <source>
        <dbReference type="SAM" id="Phobius"/>
    </source>
</evidence>
<dbReference type="AlphaFoldDB" id="A0A3N2E082"/>
<dbReference type="RefSeq" id="WP_123711052.1">
    <property type="nucleotide sequence ID" value="NZ_RKHR01000003.1"/>
</dbReference>
<reference evidence="2 3" key="1">
    <citation type="submission" date="2018-11" db="EMBL/GenBank/DDBJ databases">
        <title>Genomic Encyclopedia of Type Strains, Phase IV (KMG-IV): sequencing the most valuable type-strain genomes for metagenomic binning, comparative biology and taxonomic classification.</title>
        <authorList>
            <person name="Goeker M."/>
        </authorList>
    </citation>
    <scope>NUCLEOTIDE SEQUENCE [LARGE SCALE GENOMIC DNA]</scope>
    <source>
        <strain evidence="2 3">DSM 100316</strain>
    </source>
</reference>
<proteinExistence type="predicted"/>
<feature type="transmembrane region" description="Helical" evidence="1">
    <location>
        <begin position="12"/>
        <end position="36"/>
    </location>
</feature>
<protein>
    <submittedName>
        <fullName evidence="2">DUF2955 family protein</fullName>
    </submittedName>
</protein>
<evidence type="ECO:0000313" key="3">
    <source>
        <dbReference type="Proteomes" id="UP000275394"/>
    </source>
</evidence>
<gene>
    <name evidence="2" type="ORF">EDC56_0634</name>
</gene>
<organism evidence="2 3">
    <name type="scientific">Sinobacterium caligoides</name>
    <dbReference type="NCBI Taxonomy" id="933926"/>
    <lineage>
        <taxon>Bacteria</taxon>
        <taxon>Pseudomonadati</taxon>
        <taxon>Pseudomonadota</taxon>
        <taxon>Gammaproteobacteria</taxon>
        <taxon>Cellvibrionales</taxon>
        <taxon>Spongiibacteraceae</taxon>
        <taxon>Sinobacterium</taxon>
    </lineage>
</organism>
<accession>A0A3N2E082</accession>
<keyword evidence="1" id="KW-1133">Transmembrane helix</keyword>
<dbReference type="Pfam" id="PF11168">
    <property type="entry name" value="DUF2955"/>
    <property type="match status" value="1"/>
</dbReference>
<comment type="caution">
    <text evidence="2">The sequence shown here is derived from an EMBL/GenBank/DDBJ whole genome shotgun (WGS) entry which is preliminary data.</text>
</comment>
<feature type="transmembrane region" description="Helical" evidence="1">
    <location>
        <begin position="105"/>
        <end position="121"/>
    </location>
</feature>
<name>A0A3N2E082_9GAMM</name>
<dbReference type="OrthoDB" id="6253879at2"/>
<keyword evidence="3" id="KW-1185">Reference proteome</keyword>
<feature type="transmembrane region" description="Helical" evidence="1">
    <location>
        <begin position="48"/>
        <end position="70"/>
    </location>
</feature>
<dbReference type="InterPro" id="IPR022604">
    <property type="entry name" value="DUF2955"/>
</dbReference>
<evidence type="ECO:0000313" key="2">
    <source>
        <dbReference type="EMBL" id="ROS05109.1"/>
    </source>
</evidence>